<dbReference type="InterPro" id="IPR036237">
    <property type="entry name" value="Xyl_isomerase-like_sf"/>
</dbReference>
<reference evidence="2 3" key="1">
    <citation type="submission" date="2016-10" db="EMBL/GenBank/DDBJ databases">
        <authorList>
            <person name="de Groot N.N."/>
        </authorList>
    </citation>
    <scope>NUCLEOTIDE SEQUENCE [LARGE SCALE GENOMIC DNA]</scope>
    <source>
        <strain evidence="2 3">CGMCC 1.7727</strain>
    </source>
</reference>
<dbReference type="OrthoDB" id="9779184at2"/>
<dbReference type="PANTHER" id="PTHR12110">
    <property type="entry name" value="HYDROXYPYRUVATE ISOMERASE"/>
    <property type="match status" value="1"/>
</dbReference>
<dbReference type="Proteomes" id="UP000199687">
    <property type="component" value="Unassembled WGS sequence"/>
</dbReference>
<dbReference type="STRING" id="531814.SAMN04487944_10546"/>
<dbReference type="SUPFAM" id="SSF51658">
    <property type="entry name" value="Xylose isomerase-like"/>
    <property type="match status" value="1"/>
</dbReference>
<dbReference type="PANTHER" id="PTHR12110:SF21">
    <property type="entry name" value="XYLOSE ISOMERASE-LIKE TIM BARREL DOMAIN-CONTAINING PROTEIN"/>
    <property type="match status" value="1"/>
</dbReference>
<accession>A0A1H9PKJ0</accession>
<dbReference type="EMBL" id="FOGL01000005">
    <property type="protein sequence ID" value="SER48722.1"/>
    <property type="molecule type" value="Genomic_DNA"/>
</dbReference>
<keyword evidence="2" id="KW-0413">Isomerase</keyword>
<proteinExistence type="predicted"/>
<dbReference type="RefSeq" id="WP_089740120.1">
    <property type="nucleotide sequence ID" value="NZ_FOGL01000005.1"/>
</dbReference>
<evidence type="ECO:0000313" key="2">
    <source>
        <dbReference type="EMBL" id="SER48722.1"/>
    </source>
</evidence>
<dbReference type="GO" id="GO:0016853">
    <property type="term" value="F:isomerase activity"/>
    <property type="evidence" value="ECO:0007669"/>
    <property type="project" value="UniProtKB-KW"/>
</dbReference>
<dbReference type="InterPro" id="IPR013022">
    <property type="entry name" value="Xyl_isomerase-like_TIM-brl"/>
</dbReference>
<evidence type="ECO:0000313" key="3">
    <source>
        <dbReference type="Proteomes" id="UP000199687"/>
    </source>
</evidence>
<feature type="domain" description="Xylose isomerase-like TIM barrel" evidence="1">
    <location>
        <begin position="20"/>
        <end position="308"/>
    </location>
</feature>
<sequence>MKLGVFTVLFAEKSFEEMLDHVKASGLDAVEIGTGGYPGNAHCKVDELLEDENKRNAYLKAVTDRGLEISAFSCHGNPLTPDTSFAEECDSVLRKTIKLAGLMGVPVVNTFSGTPGDSENAKAPNWPVAPWPPEFAETLEWQWEEKLIPYWKEIGNLAEEHNVKIGLELHAGFLVHTPYTMLKLREQTSLAIGANLDPSHLWWQGIDPVAAIKILGKENAIHHFHAKDTYIDQDNVNMYGLTDMQPYGNIQTRAWNFRSVGCGHSLQEWSNMISALRIYGYDYVVSIEHEDPIMSIDEGFQRAIDNLKAVNIKESPTDMWWA</sequence>
<name>A0A1H9PKJ0_9BACI</name>
<gene>
    <name evidence="2" type="ORF">SAMN04487944_10546</name>
</gene>
<protein>
    <submittedName>
        <fullName evidence="2">Sugar phosphate isomerase/epimerase</fullName>
    </submittedName>
</protein>
<keyword evidence="3" id="KW-1185">Reference proteome</keyword>
<evidence type="ECO:0000259" key="1">
    <source>
        <dbReference type="Pfam" id="PF01261"/>
    </source>
</evidence>
<dbReference type="Gene3D" id="3.20.20.150">
    <property type="entry name" value="Divalent-metal-dependent TIM barrel enzymes"/>
    <property type="match status" value="1"/>
</dbReference>
<dbReference type="AlphaFoldDB" id="A0A1H9PKJ0"/>
<organism evidence="2 3">
    <name type="scientific">Gracilibacillus ureilyticus</name>
    <dbReference type="NCBI Taxonomy" id="531814"/>
    <lineage>
        <taxon>Bacteria</taxon>
        <taxon>Bacillati</taxon>
        <taxon>Bacillota</taxon>
        <taxon>Bacilli</taxon>
        <taxon>Bacillales</taxon>
        <taxon>Bacillaceae</taxon>
        <taxon>Gracilibacillus</taxon>
    </lineage>
</organism>
<dbReference type="Pfam" id="PF01261">
    <property type="entry name" value="AP_endonuc_2"/>
    <property type="match status" value="1"/>
</dbReference>
<dbReference type="InterPro" id="IPR050312">
    <property type="entry name" value="IolE/XylAMocC-like"/>
</dbReference>